<dbReference type="Gene3D" id="3.30.40.190">
    <property type="match status" value="1"/>
</dbReference>
<evidence type="ECO:0000259" key="1">
    <source>
        <dbReference type="SMART" id="SM00507"/>
    </source>
</evidence>
<name>A0ABX4IK24_9ENTR</name>
<feature type="domain" description="HNH nuclease" evidence="1">
    <location>
        <begin position="247"/>
        <end position="296"/>
    </location>
</feature>
<organism evidence="2 3">
    <name type="scientific">Kosakonia pseudosacchari</name>
    <dbReference type="NCBI Taxonomy" id="1646340"/>
    <lineage>
        <taxon>Bacteria</taxon>
        <taxon>Pseudomonadati</taxon>
        <taxon>Pseudomonadota</taxon>
        <taxon>Gammaproteobacteria</taxon>
        <taxon>Enterobacterales</taxon>
        <taxon>Enterobacteriaceae</taxon>
        <taxon>Kosakonia</taxon>
    </lineage>
</organism>
<accession>A0ABX4IK24</accession>
<dbReference type="SMART" id="SM00507">
    <property type="entry name" value="HNHc"/>
    <property type="match status" value="1"/>
</dbReference>
<dbReference type="Pfam" id="PF06147">
    <property type="entry name" value="DUF968"/>
    <property type="match status" value="1"/>
</dbReference>
<gene>
    <name evidence="2" type="ORF">BK796_20595</name>
</gene>
<dbReference type="Proteomes" id="UP000219642">
    <property type="component" value="Unassembled WGS sequence"/>
</dbReference>
<dbReference type="InterPro" id="IPR003615">
    <property type="entry name" value="HNH_nuc"/>
</dbReference>
<reference evidence="2 3" key="1">
    <citation type="submission" date="2017-06" db="EMBL/GenBank/DDBJ databases">
        <title>Draft genome sequence of nitrogen-fixing Kosakonia pseudosacchari strain NN143 isolated from sugarcane roots.</title>
        <authorList>
            <person name="Li Y."/>
            <person name="Li S."/>
            <person name="Lin L."/>
            <person name="Wu X."/>
            <person name="Yang L."/>
            <person name="Li Y."/>
            <person name="An Q."/>
        </authorList>
    </citation>
    <scope>NUCLEOTIDE SEQUENCE [LARGE SCALE GENOMIC DNA]</scope>
    <source>
        <strain evidence="2 3">NN143</strain>
    </source>
</reference>
<protein>
    <recommendedName>
        <fullName evidence="1">HNH nuclease domain-containing protein</fullName>
    </recommendedName>
</protein>
<proteinExistence type="predicted"/>
<dbReference type="RefSeq" id="WP_097401837.1">
    <property type="nucleotide sequence ID" value="NZ_NITV01000013.1"/>
</dbReference>
<evidence type="ECO:0000313" key="2">
    <source>
        <dbReference type="EMBL" id="PDO83376.1"/>
    </source>
</evidence>
<keyword evidence="3" id="KW-1185">Reference proteome</keyword>
<sequence>MRALLNPVVVTELGLVMFRPGASLLPHFRRGRMLLENEPERLAGMPNGELPPAEQPLAEDPALAGVFENEAVLRRAGGINGLESWLESGTGCQWPHESWHDENMTTMRHAPGAIRLCWHCDNILREHSTEQLAGIARANCASYILTTARRELGFDDSHSLTLPEFCWWLARYGLADALPEEAARQVLLMPKPVIKSVTRELDLVPGMPQAREIVQEVAKQVVKIAADPDTPNAQMKRPKSTRLVIPKYISWVKTQPCVACGMPADDAHHLIGHGQGGMGTKAHDFHVIPLCRADHRELHADPKAWEEKHGSQLELVIRIQQKAAAIGVLVLA</sequence>
<comment type="caution">
    <text evidence="2">The sequence shown here is derived from an EMBL/GenBank/DDBJ whole genome shotgun (WGS) entry which is preliminary data.</text>
</comment>
<evidence type="ECO:0000313" key="3">
    <source>
        <dbReference type="Proteomes" id="UP000219642"/>
    </source>
</evidence>
<dbReference type="EMBL" id="NITV01000013">
    <property type="protein sequence ID" value="PDO83376.1"/>
    <property type="molecule type" value="Genomic_DNA"/>
</dbReference>
<dbReference type="InterPro" id="IPR010373">
    <property type="entry name" value="DUF968"/>
</dbReference>